<evidence type="ECO:0000259" key="2">
    <source>
        <dbReference type="Pfam" id="PF04406"/>
    </source>
</evidence>
<dbReference type="GO" id="GO:0007131">
    <property type="term" value="P:reciprocal meiotic recombination"/>
    <property type="evidence" value="ECO:0007669"/>
    <property type="project" value="TreeGrafter"/>
</dbReference>
<keyword evidence="1" id="KW-0799">Topoisomerase</keyword>
<feature type="active site" description="O-(5'-phospho-DNA)-tyrosine intermediate" evidence="1">
    <location>
        <position position="13"/>
    </location>
</feature>
<accession>A0A5B0QRD9</accession>
<organism evidence="3 4">
    <name type="scientific">Puccinia graminis f. sp. tritici</name>
    <dbReference type="NCBI Taxonomy" id="56615"/>
    <lineage>
        <taxon>Eukaryota</taxon>
        <taxon>Fungi</taxon>
        <taxon>Dikarya</taxon>
        <taxon>Basidiomycota</taxon>
        <taxon>Pucciniomycotina</taxon>
        <taxon>Pucciniomycetes</taxon>
        <taxon>Pucciniales</taxon>
        <taxon>Pucciniaceae</taxon>
        <taxon>Puccinia</taxon>
    </lineage>
</organism>
<dbReference type="GO" id="GO:0003677">
    <property type="term" value="F:DNA binding"/>
    <property type="evidence" value="ECO:0007669"/>
    <property type="project" value="UniProtKB-UniRule"/>
</dbReference>
<dbReference type="EMBL" id="VDEP01000272">
    <property type="protein sequence ID" value="KAA1115788.1"/>
    <property type="molecule type" value="Genomic_DNA"/>
</dbReference>
<dbReference type="InterPro" id="IPR013049">
    <property type="entry name" value="Spo11/TopoVI_A_N"/>
</dbReference>
<evidence type="ECO:0000313" key="3">
    <source>
        <dbReference type="EMBL" id="KAA1115788.1"/>
    </source>
</evidence>
<dbReference type="Proteomes" id="UP000325313">
    <property type="component" value="Unassembled WGS sequence"/>
</dbReference>
<dbReference type="AlphaFoldDB" id="A0A5B0QRD9"/>
<dbReference type="InterPro" id="IPR002815">
    <property type="entry name" value="Spo11/TopoVI_A"/>
</dbReference>
<keyword evidence="1" id="KW-0413">Isomerase</keyword>
<dbReference type="GO" id="GO:0042138">
    <property type="term" value="P:meiotic DNA double-strand break formation"/>
    <property type="evidence" value="ECO:0007669"/>
    <property type="project" value="TreeGrafter"/>
</dbReference>
<comment type="caution">
    <text evidence="3">The sequence shown here is derived from an EMBL/GenBank/DDBJ whole genome shotgun (WGS) entry which is preliminary data.</text>
</comment>
<dbReference type="GO" id="GO:0000228">
    <property type="term" value="C:nuclear chromosome"/>
    <property type="evidence" value="ECO:0007669"/>
    <property type="project" value="TreeGrafter"/>
</dbReference>
<comment type="catalytic activity">
    <reaction evidence="1">
        <text>ATP-dependent breakage, passage and rejoining of double-stranded DNA.</text>
        <dbReference type="EC" id="5.6.2.2"/>
    </reaction>
</comment>
<dbReference type="PRINTS" id="PR01550">
    <property type="entry name" value="TOP6AFAMILY"/>
</dbReference>
<dbReference type="Gene3D" id="3.40.1360.10">
    <property type="match status" value="1"/>
</dbReference>
<comment type="similarity">
    <text evidence="1">Belongs to the TOP6A family.</text>
</comment>
<protein>
    <submittedName>
        <fullName evidence="3">Endodeoxyribonuclease</fullName>
    </submittedName>
</protein>
<name>A0A5B0QRD9_PUCGR</name>
<feature type="domain" description="Spo11/DNA topoisomerase VI subunit A N-terminal" evidence="2">
    <location>
        <begin position="2"/>
        <end position="45"/>
    </location>
</feature>
<dbReference type="Pfam" id="PF04406">
    <property type="entry name" value="TP6A_N"/>
    <property type="match status" value="1"/>
</dbReference>
<dbReference type="PANTHER" id="PTHR10848:SF0">
    <property type="entry name" value="MEIOTIC RECOMBINATION PROTEIN SPO11"/>
    <property type="match status" value="1"/>
</dbReference>
<dbReference type="GO" id="GO:0000706">
    <property type="term" value="P:meiotic DNA double-strand break processing"/>
    <property type="evidence" value="ECO:0007669"/>
    <property type="project" value="TreeGrafter"/>
</dbReference>
<gene>
    <name evidence="3" type="primary">SPO11_7</name>
    <name evidence="3" type="ORF">PGTUg99_031808</name>
</gene>
<dbReference type="GO" id="GO:0005524">
    <property type="term" value="F:ATP binding"/>
    <property type="evidence" value="ECO:0007669"/>
    <property type="project" value="InterPro"/>
</dbReference>
<sequence>MTMTKRRVKQVYYQANGFFPFQRNVDTLLDDLCKTLKVTRHELSIVAGVKGLFHGKLEITCQMKNGTNFIVSGGLNLSVQIPEGGAVQSINPGSDFKFIFIVEKETIFNKLVGSGISNHQDLGPCILICVSIVSPKIWICGIRTFTSPD</sequence>
<dbReference type="SUPFAM" id="SSF56726">
    <property type="entry name" value="DNA topoisomerase IV, alpha subunit"/>
    <property type="match status" value="1"/>
</dbReference>
<dbReference type="InterPro" id="IPR036078">
    <property type="entry name" value="Spo11/TopoVI_A_sf"/>
</dbReference>
<reference evidence="3 4" key="1">
    <citation type="submission" date="2019-05" db="EMBL/GenBank/DDBJ databases">
        <title>Emergence of the Ug99 lineage of the wheat stem rust pathogen through somatic hybridization.</title>
        <authorList>
            <person name="Li F."/>
            <person name="Upadhyaya N.M."/>
            <person name="Sperschneider J."/>
            <person name="Matny O."/>
            <person name="Nguyen-Phuc H."/>
            <person name="Mago R."/>
            <person name="Raley C."/>
            <person name="Miller M.E."/>
            <person name="Silverstein K.A.T."/>
            <person name="Henningsen E."/>
            <person name="Hirsch C.D."/>
            <person name="Visser B."/>
            <person name="Pretorius Z.A."/>
            <person name="Steffenson B.J."/>
            <person name="Schwessinger B."/>
            <person name="Dodds P.N."/>
            <person name="Figueroa M."/>
        </authorList>
    </citation>
    <scope>NUCLEOTIDE SEQUENCE [LARGE SCALE GENOMIC DNA]</scope>
    <source>
        <strain evidence="3 4">Ug99</strain>
    </source>
</reference>
<dbReference type="GO" id="GO:0003918">
    <property type="term" value="F:DNA topoisomerase type II (double strand cut, ATP-hydrolyzing) activity"/>
    <property type="evidence" value="ECO:0007669"/>
    <property type="project" value="UniProtKB-UniRule"/>
</dbReference>
<dbReference type="PANTHER" id="PTHR10848">
    <property type="entry name" value="MEIOTIC RECOMBINATION PROTEIN SPO11"/>
    <property type="match status" value="1"/>
</dbReference>
<dbReference type="PROSITE" id="PS52041">
    <property type="entry name" value="TOPO_IIB"/>
    <property type="match status" value="1"/>
</dbReference>
<keyword evidence="1" id="KW-0238">DNA-binding</keyword>
<proteinExistence type="inferred from homology"/>
<evidence type="ECO:0000313" key="4">
    <source>
        <dbReference type="Proteomes" id="UP000325313"/>
    </source>
</evidence>
<evidence type="ECO:0000256" key="1">
    <source>
        <dbReference type="PROSITE-ProRule" id="PRU01385"/>
    </source>
</evidence>